<keyword evidence="4" id="KW-1185">Reference proteome</keyword>
<dbReference type="InterPro" id="IPR033989">
    <property type="entry name" value="CD209-like_CTLD"/>
</dbReference>
<sequence length="332" mass="38799">MKVFLLNSTGESTQQSWLYFNNSFYFISSTKKNWMDSRDDCLQRNMDLLVINSREEQELTMRWHGPGTFWIGLRETKGTWEWVDGTNMTLSYWGDGEPNHIKHHEDCVEIWDHHWFDRLCGDLKFWICEKVVHLGAEPNQAVYLSVITNGISKPVSVISKVYLLHSTDELTQQGWKYFNHSFYFFSATMKTWQGSKNDCQRRNADLVVINSREEQVCVCVCVYLGTVRMSETVIAFLLGCVFITNEFTTSWLGRHWIGLSGRATKGTLKWVDGSAVTFSNWAINEPNSVEKREECVEVPWRTLDKVWNDVICDTLNFWICKKVVDMDFWKPS</sequence>
<dbReference type="Gene3D" id="3.10.100.10">
    <property type="entry name" value="Mannose-Binding Protein A, subunit A"/>
    <property type="match status" value="2"/>
</dbReference>
<reference evidence="3" key="1">
    <citation type="journal article" date="2023" name="Front. Mar. Sci.">
        <title>A new Merluccius polli reference genome to investigate the effects of global change in West African waters.</title>
        <authorList>
            <person name="Mateo J.L."/>
            <person name="Blanco-Fernandez C."/>
            <person name="Garcia-Vazquez E."/>
            <person name="Machado-Schiaffino G."/>
        </authorList>
    </citation>
    <scope>NUCLEOTIDE SEQUENCE</scope>
    <source>
        <strain evidence="3">C29</strain>
        <tissue evidence="3">Fin</tissue>
    </source>
</reference>
<dbReference type="SUPFAM" id="SSF56436">
    <property type="entry name" value="C-type lectin-like"/>
    <property type="match status" value="2"/>
</dbReference>
<organism evidence="3 4">
    <name type="scientific">Merluccius polli</name>
    <name type="common">Benguela hake</name>
    <name type="synonym">Merluccius cadenati</name>
    <dbReference type="NCBI Taxonomy" id="89951"/>
    <lineage>
        <taxon>Eukaryota</taxon>
        <taxon>Metazoa</taxon>
        <taxon>Chordata</taxon>
        <taxon>Craniata</taxon>
        <taxon>Vertebrata</taxon>
        <taxon>Euteleostomi</taxon>
        <taxon>Actinopterygii</taxon>
        <taxon>Neopterygii</taxon>
        <taxon>Teleostei</taxon>
        <taxon>Neoteleostei</taxon>
        <taxon>Acanthomorphata</taxon>
        <taxon>Zeiogadaria</taxon>
        <taxon>Gadariae</taxon>
        <taxon>Gadiformes</taxon>
        <taxon>Gadoidei</taxon>
        <taxon>Merlucciidae</taxon>
        <taxon>Merluccius</taxon>
    </lineage>
</organism>
<dbReference type="CDD" id="cd03590">
    <property type="entry name" value="CLECT_DC-SIGN_like"/>
    <property type="match status" value="1"/>
</dbReference>
<protein>
    <submittedName>
        <fullName evidence="3">Macrophage mannose receptor 1</fullName>
    </submittedName>
</protein>
<dbReference type="InterPro" id="IPR050111">
    <property type="entry name" value="C-type_lectin/snaclec_domain"/>
</dbReference>
<dbReference type="GO" id="GO:0030246">
    <property type="term" value="F:carbohydrate binding"/>
    <property type="evidence" value="ECO:0007669"/>
    <property type="project" value="UniProtKB-KW"/>
</dbReference>
<feature type="domain" description="C-type lectin" evidence="2">
    <location>
        <begin position="177"/>
        <end position="321"/>
    </location>
</feature>
<keyword evidence="1" id="KW-0430">Lectin</keyword>
<dbReference type="InterPro" id="IPR001304">
    <property type="entry name" value="C-type_lectin-like"/>
</dbReference>
<evidence type="ECO:0000259" key="2">
    <source>
        <dbReference type="PROSITE" id="PS50041"/>
    </source>
</evidence>
<name>A0AA47MAJ8_MERPO</name>
<keyword evidence="3" id="KW-0675">Receptor</keyword>
<dbReference type="PANTHER" id="PTHR22803">
    <property type="entry name" value="MANNOSE, PHOSPHOLIPASE, LECTIN RECEPTOR RELATED"/>
    <property type="match status" value="1"/>
</dbReference>
<accession>A0AA47MAJ8</accession>
<evidence type="ECO:0000313" key="3">
    <source>
        <dbReference type="EMBL" id="KAK0136532.1"/>
    </source>
</evidence>
<evidence type="ECO:0000313" key="4">
    <source>
        <dbReference type="Proteomes" id="UP001174136"/>
    </source>
</evidence>
<feature type="domain" description="C-type lectin" evidence="2">
    <location>
        <begin position="20"/>
        <end position="129"/>
    </location>
</feature>
<dbReference type="SMART" id="SM00034">
    <property type="entry name" value="CLECT"/>
    <property type="match status" value="2"/>
</dbReference>
<dbReference type="Pfam" id="PF00059">
    <property type="entry name" value="Lectin_C"/>
    <property type="match status" value="2"/>
</dbReference>
<comment type="caution">
    <text evidence="3">The sequence shown here is derived from an EMBL/GenBank/DDBJ whole genome shotgun (WGS) entry which is preliminary data.</text>
</comment>
<dbReference type="PROSITE" id="PS50041">
    <property type="entry name" value="C_TYPE_LECTIN_2"/>
    <property type="match status" value="2"/>
</dbReference>
<dbReference type="InterPro" id="IPR016187">
    <property type="entry name" value="CTDL_fold"/>
</dbReference>
<dbReference type="Proteomes" id="UP001174136">
    <property type="component" value="Unassembled WGS sequence"/>
</dbReference>
<evidence type="ECO:0000256" key="1">
    <source>
        <dbReference type="ARBA" id="ARBA00022734"/>
    </source>
</evidence>
<gene>
    <name evidence="3" type="ORF">N1851_027348</name>
</gene>
<dbReference type="AlphaFoldDB" id="A0AA47MAJ8"/>
<proteinExistence type="predicted"/>
<dbReference type="InterPro" id="IPR016186">
    <property type="entry name" value="C-type_lectin-like/link_sf"/>
</dbReference>
<dbReference type="EMBL" id="JAOPHQ010005145">
    <property type="protein sequence ID" value="KAK0136532.1"/>
    <property type="molecule type" value="Genomic_DNA"/>
</dbReference>